<keyword evidence="8 9" id="KW-0472">Membrane</keyword>
<dbReference type="InterPro" id="IPR010232">
    <property type="entry name" value="UbiB"/>
</dbReference>
<dbReference type="PANTHER" id="PTHR10566">
    <property type="entry name" value="CHAPERONE-ACTIVITY OF BC1 COMPLEX CABC1 -RELATED"/>
    <property type="match status" value="1"/>
</dbReference>
<dbReference type="RefSeq" id="WP_243695095.1">
    <property type="nucleotide sequence ID" value="NZ_JBHLWF010000007.1"/>
</dbReference>
<dbReference type="GO" id="GO:0006744">
    <property type="term" value="P:ubiquinone biosynthetic process"/>
    <property type="evidence" value="ECO:0007669"/>
    <property type="project" value="UniProtKB-UniPathway"/>
</dbReference>
<evidence type="ECO:0000256" key="8">
    <source>
        <dbReference type="ARBA" id="ARBA00023136"/>
    </source>
</evidence>
<evidence type="ECO:0000256" key="3">
    <source>
        <dbReference type="ARBA" id="ARBA00022475"/>
    </source>
</evidence>
<feature type="transmembrane region" description="Helical" evidence="9">
    <location>
        <begin position="501"/>
        <end position="519"/>
    </location>
</feature>
<evidence type="ECO:0000256" key="4">
    <source>
        <dbReference type="ARBA" id="ARBA00022519"/>
    </source>
</evidence>
<feature type="domain" description="ABC1 atypical kinase-like" evidence="10">
    <location>
        <begin position="94"/>
        <end position="343"/>
    </location>
</feature>
<dbReference type="UniPathway" id="UPA00232"/>
<proteinExistence type="inferred from homology"/>
<evidence type="ECO:0000256" key="5">
    <source>
        <dbReference type="ARBA" id="ARBA00022688"/>
    </source>
</evidence>
<evidence type="ECO:0000256" key="1">
    <source>
        <dbReference type="ARBA" id="ARBA00005020"/>
    </source>
</evidence>
<evidence type="ECO:0000256" key="9">
    <source>
        <dbReference type="SAM" id="Phobius"/>
    </source>
</evidence>
<dbReference type="Pfam" id="PF03109">
    <property type="entry name" value="ABC1"/>
    <property type="match status" value="1"/>
</dbReference>
<dbReference type="InterPro" id="IPR004147">
    <property type="entry name" value="ABC1_dom"/>
</dbReference>
<comment type="pathway">
    <text evidence="1">Cofactor biosynthesis; ubiquinone biosynthesis [regulation].</text>
</comment>
<dbReference type="InterPro" id="IPR050154">
    <property type="entry name" value="UbiB_kinase"/>
</dbReference>
<dbReference type="AlphaFoldDB" id="A0A4R3LJB5"/>
<sequence>MSSRRAATGVMRLLVVALRYRLDGLLGDRQLPWPLRLLKPLVGKARPDIDALPAGQRARLALEHLGPIFVKFGQILSTRRDLLPPAVADELAALQDRVAPFPGDQARAEVERALGRPVSQLFAAFDETALAAASIAQVHPARLHDGSDVVVKVLRPGVHGLVQRDMELLHAIARVAERRHPRADRIRPREVVAEVEATLANELDLQHEGANASAIGRIWNAGGAVAVPRVNWDLTAETVLTQERMHGIPIADGAALDAAGIDKPALARRLIELFYTQVFRDNLFHADLHPGNLLVQPREGAPPRIVLLDFGMVGTLSPADQRYLAENFMAMFTMNYRRVAELHLEAGWMPRHIRVEALEAGVRAVCEPYFTRPLSQINLGEVLFKLFRMAQRYQLTLQPQLILLQKTLLNVEGLSRWLDPQIDIWSVAQPVLDDIMRQQYGRVGSLLRAAKIRMPDWMEQAVSLPRLARESLERQREQLALVAVAQAQAQQQRQSLLRRQVLAICGAGLLVAAAVLLAGDAGGPSWNGLPLLPLSALGAGLAAFALALRRRGD</sequence>
<name>A0A4R3LJB5_9GAMM</name>
<comment type="caution">
    <text evidence="11">The sequence shown here is derived from an EMBL/GenBank/DDBJ whole genome shotgun (WGS) entry which is preliminary data.</text>
</comment>
<keyword evidence="4" id="KW-0997">Cell inner membrane</keyword>
<evidence type="ECO:0000256" key="7">
    <source>
        <dbReference type="ARBA" id="ARBA00022989"/>
    </source>
</evidence>
<accession>A0A4R3LJB5</accession>
<comment type="similarity">
    <text evidence="2">Belongs to the protein kinase superfamily. ADCK protein kinase family.</text>
</comment>
<keyword evidence="5" id="KW-0831">Ubiquinone biosynthesis</keyword>
<dbReference type="Proteomes" id="UP000294599">
    <property type="component" value="Unassembled WGS sequence"/>
</dbReference>
<dbReference type="EMBL" id="SMAF01000003">
    <property type="protein sequence ID" value="TCT00342.1"/>
    <property type="molecule type" value="Genomic_DNA"/>
</dbReference>
<dbReference type="PANTHER" id="PTHR10566:SF113">
    <property type="entry name" value="PROTEIN ACTIVITY OF BC1 COMPLEX KINASE 7, CHLOROPLASTIC"/>
    <property type="match status" value="1"/>
</dbReference>
<feature type="transmembrane region" description="Helical" evidence="9">
    <location>
        <begin position="531"/>
        <end position="548"/>
    </location>
</feature>
<keyword evidence="3" id="KW-1003">Cell membrane</keyword>
<gene>
    <name evidence="11" type="ORF">EDC25_103110</name>
</gene>
<evidence type="ECO:0000313" key="12">
    <source>
        <dbReference type="Proteomes" id="UP000294599"/>
    </source>
</evidence>
<evidence type="ECO:0000256" key="2">
    <source>
        <dbReference type="ARBA" id="ARBA00009670"/>
    </source>
</evidence>
<organism evidence="11 12">
    <name type="scientific">Pseudofulvimonas gallinarii</name>
    <dbReference type="NCBI Taxonomy" id="634155"/>
    <lineage>
        <taxon>Bacteria</taxon>
        <taxon>Pseudomonadati</taxon>
        <taxon>Pseudomonadota</taxon>
        <taxon>Gammaproteobacteria</taxon>
        <taxon>Lysobacterales</taxon>
        <taxon>Rhodanobacteraceae</taxon>
        <taxon>Pseudofulvimonas</taxon>
    </lineage>
</organism>
<evidence type="ECO:0000256" key="6">
    <source>
        <dbReference type="ARBA" id="ARBA00022692"/>
    </source>
</evidence>
<reference evidence="11 12" key="1">
    <citation type="submission" date="2019-03" db="EMBL/GenBank/DDBJ databases">
        <title>Genomic Encyclopedia of Type Strains, Phase IV (KMG-IV): sequencing the most valuable type-strain genomes for metagenomic binning, comparative biology and taxonomic classification.</title>
        <authorList>
            <person name="Goeker M."/>
        </authorList>
    </citation>
    <scope>NUCLEOTIDE SEQUENCE [LARGE SCALE GENOMIC DNA]</scope>
    <source>
        <strain evidence="11 12">DSM 21944</strain>
    </source>
</reference>
<protein>
    <submittedName>
        <fullName evidence="11">2-octaprenylphenol hydroxylase</fullName>
    </submittedName>
</protein>
<evidence type="ECO:0000313" key="11">
    <source>
        <dbReference type="EMBL" id="TCT00342.1"/>
    </source>
</evidence>
<evidence type="ECO:0000259" key="10">
    <source>
        <dbReference type="Pfam" id="PF03109"/>
    </source>
</evidence>
<keyword evidence="7 9" id="KW-1133">Transmembrane helix</keyword>
<dbReference type="SUPFAM" id="SSF56112">
    <property type="entry name" value="Protein kinase-like (PK-like)"/>
    <property type="match status" value="1"/>
</dbReference>
<dbReference type="InterPro" id="IPR011009">
    <property type="entry name" value="Kinase-like_dom_sf"/>
</dbReference>
<keyword evidence="6 9" id="KW-0812">Transmembrane</keyword>
<keyword evidence="12" id="KW-1185">Reference proteome</keyword>
<dbReference type="NCBIfam" id="TIGR01982">
    <property type="entry name" value="UbiB"/>
    <property type="match status" value="1"/>
</dbReference>